<evidence type="ECO:0000313" key="9">
    <source>
        <dbReference type="EMBL" id="MBU2711668.1"/>
    </source>
</evidence>
<dbReference type="PRINTS" id="PR00956">
    <property type="entry name" value="FLGMOTORFLIN"/>
</dbReference>
<keyword evidence="9" id="KW-0282">Flagellum</keyword>
<dbReference type="Proteomes" id="UP000690515">
    <property type="component" value="Unassembled WGS sequence"/>
</dbReference>
<evidence type="ECO:0000256" key="4">
    <source>
        <dbReference type="ARBA" id="ARBA00022475"/>
    </source>
</evidence>
<evidence type="ECO:0000259" key="8">
    <source>
        <dbReference type="Pfam" id="PF01052"/>
    </source>
</evidence>
<comment type="caution">
    <text evidence="9">The sequence shown here is derived from an EMBL/GenBank/DDBJ whole genome shotgun (WGS) entry which is preliminary data.</text>
</comment>
<reference evidence="9 10" key="1">
    <citation type="submission" date="2021-04" db="EMBL/GenBank/DDBJ databases">
        <authorList>
            <person name="Pira H."/>
            <person name="Risdian C."/>
            <person name="Wink J."/>
        </authorList>
    </citation>
    <scope>NUCLEOTIDE SEQUENCE [LARGE SCALE GENOMIC DNA]</scope>
    <source>
        <strain evidence="9 10">WH53</strain>
    </source>
</reference>
<keyword evidence="9" id="KW-0966">Cell projection</keyword>
<name>A0ABS5ZC83_9GAMM</name>
<evidence type="ECO:0000256" key="2">
    <source>
        <dbReference type="ARBA" id="ARBA00009226"/>
    </source>
</evidence>
<evidence type="ECO:0000256" key="1">
    <source>
        <dbReference type="ARBA" id="ARBA00004413"/>
    </source>
</evidence>
<dbReference type="InterPro" id="IPR036429">
    <property type="entry name" value="SpoA-like_sf"/>
</dbReference>
<dbReference type="InterPro" id="IPR001543">
    <property type="entry name" value="FliN-like_C"/>
</dbReference>
<keyword evidence="5" id="KW-0145">Chemotaxis</keyword>
<comment type="subcellular location">
    <subcellularLocation>
        <location evidence="1">Cell membrane</location>
        <topology evidence="1">Peripheral membrane protein</topology>
        <orientation evidence="1">Cytoplasmic side</orientation>
    </subcellularLocation>
</comment>
<keyword evidence="9" id="KW-0969">Cilium</keyword>
<evidence type="ECO:0000313" key="10">
    <source>
        <dbReference type="Proteomes" id="UP000690515"/>
    </source>
</evidence>
<dbReference type="Gene3D" id="2.30.330.10">
    <property type="entry name" value="SpoA-like"/>
    <property type="match status" value="1"/>
</dbReference>
<proteinExistence type="inferred from homology"/>
<evidence type="ECO:0000256" key="7">
    <source>
        <dbReference type="ARBA" id="ARBA00023136"/>
    </source>
</evidence>
<dbReference type="PANTHER" id="PTHR43484">
    <property type="match status" value="1"/>
</dbReference>
<feature type="domain" description="Flagellar motor switch protein FliN-like C-terminal" evidence="8">
    <location>
        <begin position="34"/>
        <end position="103"/>
    </location>
</feature>
<protein>
    <recommendedName>
        <fullName evidence="3">Flagellar motor switch protein FliN</fullName>
    </recommendedName>
</protein>
<evidence type="ECO:0000256" key="3">
    <source>
        <dbReference type="ARBA" id="ARBA00021897"/>
    </source>
</evidence>
<keyword evidence="4" id="KW-1003">Cell membrane</keyword>
<comment type="similarity">
    <text evidence="2">Belongs to the FliN/MopA/SpaO family.</text>
</comment>
<evidence type="ECO:0000256" key="6">
    <source>
        <dbReference type="ARBA" id="ARBA00022779"/>
    </source>
</evidence>
<keyword evidence="10" id="KW-1185">Reference proteome</keyword>
<dbReference type="EMBL" id="JAGSOY010000023">
    <property type="protein sequence ID" value="MBU2711668.1"/>
    <property type="molecule type" value="Genomic_DNA"/>
</dbReference>
<dbReference type="InterPro" id="IPR051469">
    <property type="entry name" value="FliN/MopA/SpaO"/>
</dbReference>
<dbReference type="SUPFAM" id="SSF101801">
    <property type="entry name" value="Surface presentation of antigens (SPOA)"/>
    <property type="match status" value="1"/>
</dbReference>
<dbReference type="RefSeq" id="WP_215819827.1">
    <property type="nucleotide sequence ID" value="NZ_JAGSOY010000023.1"/>
</dbReference>
<gene>
    <name evidence="9" type="ORF">KCG35_11415</name>
</gene>
<keyword evidence="7" id="KW-0472">Membrane</keyword>
<dbReference type="PANTHER" id="PTHR43484:SF1">
    <property type="entry name" value="FLAGELLAR MOTOR SWITCH PROTEIN FLIN"/>
    <property type="match status" value="1"/>
</dbReference>
<dbReference type="InterPro" id="IPR001172">
    <property type="entry name" value="FliN_T3SS_HrcQb"/>
</dbReference>
<sequence length="107" mass="11997">MKHESIDLTEVNYTDNDIPSPKETLFNKIQPSIIENLNISIEAELGSTEMSVSDFFNLKKNDVVILNTLIDQPLDLKVNGQTIATGELVVVNNNYGIRITHILENNI</sequence>
<organism evidence="9 10">
    <name type="scientific">Zooshikella harenae</name>
    <dbReference type="NCBI Taxonomy" id="2827238"/>
    <lineage>
        <taxon>Bacteria</taxon>
        <taxon>Pseudomonadati</taxon>
        <taxon>Pseudomonadota</taxon>
        <taxon>Gammaproteobacteria</taxon>
        <taxon>Oceanospirillales</taxon>
        <taxon>Zooshikellaceae</taxon>
        <taxon>Zooshikella</taxon>
    </lineage>
</organism>
<keyword evidence="6" id="KW-0283">Flagellar rotation</keyword>
<evidence type="ECO:0000256" key="5">
    <source>
        <dbReference type="ARBA" id="ARBA00022500"/>
    </source>
</evidence>
<dbReference type="Pfam" id="PF01052">
    <property type="entry name" value="FliMN_C"/>
    <property type="match status" value="1"/>
</dbReference>
<accession>A0ABS5ZC83</accession>